<feature type="signal peptide" evidence="5">
    <location>
        <begin position="1"/>
        <end position="20"/>
    </location>
</feature>
<evidence type="ECO:0000313" key="7">
    <source>
        <dbReference type="EMBL" id="OBY63840.1"/>
    </source>
</evidence>
<protein>
    <recommendedName>
        <fullName evidence="4">Peptidyl-prolyl cis-trans isomerase</fullName>
        <ecNumber evidence="4">5.2.1.8</ecNumber>
    </recommendedName>
</protein>
<organism evidence="7 8">
    <name type="scientific">Polaribacter reichenbachii</name>
    <dbReference type="NCBI Taxonomy" id="996801"/>
    <lineage>
        <taxon>Bacteria</taxon>
        <taxon>Pseudomonadati</taxon>
        <taxon>Bacteroidota</taxon>
        <taxon>Flavobacteriia</taxon>
        <taxon>Flavobacteriales</taxon>
        <taxon>Flavobacteriaceae</taxon>
    </lineage>
</organism>
<dbReference type="Gene3D" id="3.10.50.40">
    <property type="match status" value="1"/>
</dbReference>
<dbReference type="STRING" id="996801.BW723_02005"/>
<evidence type="ECO:0000256" key="1">
    <source>
        <dbReference type="ARBA" id="ARBA00000971"/>
    </source>
</evidence>
<dbReference type="InterPro" id="IPR044239">
    <property type="entry name" value="FKBP20-2-like"/>
</dbReference>
<dbReference type="Proteomes" id="UP000092612">
    <property type="component" value="Unassembled WGS sequence"/>
</dbReference>
<dbReference type="InterPro" id="IPR046357">
    <property type="entry name" value="PPIase_dom_sf"/>
</dbReference>
<dbReference type="KEGG" id="prn:BW723_02005"/>
<evidence type="ECO:0000256" key="4">
    <source>
        <dbReference type="RuleBase" id="RU003915"/>
    </source>
</evidence>
<dbReference type="EMBL" id="LSFL01000035">
    <property type="protein sequence ID" value="OBY63840.1"/>
    <property type="molecule type" value="Genomic_DNA"/>
</dbReference>
<keyword evidence="2 3" id="KW-0697">Rotamase</keyword>
<feature type="chain" id="PRO_5008615667" description="Peptidyl-prolyl cis-trans isomerase" evidence="5">
    <location>
        <begin position="21"/>
        <end position="154"/>
    </location>
</feature>
<dbReference type="AlphaFoldDB" id="A0A1B8TW72"/>
<proteinExistence type="inferred from homology"/>
<keyword evidence="5" id="KW-0732">Signal</keyword>
<accession>A0A1B8TW72</accession>
<dbReference type="RefSeq" id="WP_068363038.1">
    <property type="nucleotide sequence ID" value="NZ_CP019337.1"/>
</dbReference>
<dbReference type="PANTHER" id="PTHR47414">
    <property type="entry name" value="PEPTIDYL-PROLYL CIS-TRANS ISOMERASE FKBP20-2, CHLOROPLASTIC"/>
    <property type="match status" value="1"/>
</dbReference>
<gene>
    <name evidence="7" type="ORF">LPB301_13695</name>
</gene>
<feature type="domain" description="PPIase FKBP-type" evidence="6">
    <location>
        <begin position="72"/>
        <end position="154"/>
    </location>
</feature>
<keyword evidence="3 4" id="KW-0413">Isomerase</keyword>
<dbReference type="Pfam" id="PF00254">
    <property type="entry name" value="FKBP_C"/>
    <property type="match status" value="1"/>
</dbReference>
<dbReference type="PROSITE" id="PS51257">
    <property type="entry name" value="PROKAR_LIPOPROTEIN"/>
    <property type="match status" value="1"/>
</dbReference>
<name>A0A1B8TW72_9FLAO</name>
<dbReference type="PANTHER" id="PTHR47414:SF1">
    <property type="entry name" value="PEPTIDYL-PROLYL CIS-TRANS ISOMERASE FKBP20-2, CHLOROPLASTIC"/>
    <property type="match status" value="1"/>
</dbReference>
<sequence>MKSYLSTLIIVLAFSSCLNSETPIEEPIDYDALNEIEIQDYITENNLNPEKSDSGLYYILKEEGVGVSPTTTSNVTVYYKGYTTDGVVFDESTADGTNFNLNGLITGFSEGITYLKEGGEATLIIPSKIGYPYYVYSSFAGKVVIFDVKLLTIN</sequence>
<evidence type="ECO:0000256" key="5">
    <source>
        <dbReference type="SAM" id="SignalP"/>
    </source>
</evidence>
<evidence type="ECO:0000313" key="8">
    <source>
        <dbReference type="Proteomes" id="UP000092612"/>
    </source>
</evidence>
<reference evidence="8" key="1">
    <citation type="submission" date="2016-02" db="EMBL/GenBank/DDBJ databases">
        <title>Paenibacillus sp. LPB0068, isolated from Crassostrea gigas.</title>
        <authorList>
            <person name="Shin S.-K."/>
            <person name="Yi H."/>
        </authorList>
    </citation>
    <scope>NUCLEOTIDE SEQUENCE [LARGE SCALE GENOMIC DNA]</scope>
    <source>
        <strain evidence="8">KCTC 23969</strain>
    </source>
</reference>
<dbReference type="PROSITE" id="PS50059">
    <property type="entry name" value="FKBP_PPIASE"/>
    <property type="match status" value="1"/>
</dbReference>
<dbReference type="InterPro" id="IPR001179">
    <property type="entry name" value="PPIase_FKBP_dom"/>
</dbReference>
<keyword evidence="8" id="KW-1185">Reference proteome</keyword>
<evidence type="ECO:0000256" key="3">
    <source>
        <dbReference type="PROSITE-ProRule" id="PRU00277"/>
    </source>
</evidence>
<comment type="catalytic activity">
    <reaction evidence="1 3 4">
        <text>[protein]-peptidylproline (omega=180) = [protein]-peptidylproline (omega=0)</text>
        <dbReference type="Rhea" id="RHEA:16237"/>
        <dbReference type="Rhea" id="RHEA-COMP:10747"/>
        <dbReference type="Rhea" id="RHEA-COMP:10748"/>
        <dbReference type="ChEBI" id="CHEBI:83833"/>
        <dbReference type="ChEBI" id="CHEBI:83834"/>
        <dbReference type="EC" id="5.2.1.8"/>
    </reaction>
</comment>
<evidence type="ECO:0000256" key="2">
    <source>
        <dbReference type="ARBA" id="ARBA00023110"/>
    </source>
</evidence>
<dbReference type="OrthoDB" id="9814548at2"/>
<evidence type="ECO:0000259" key="6">
    <source>
        <dbReference type="PROSITE" id="PS50059"/>
    </source>
</evidence>
<dbReference type="GO" id="GO:0003755">
    <property type="term" value="F:peptidyl-prolyl cis-trans isomerase activity"/>
    <property type="evidence" value="ECO:0007669"/>
    <property type="project" value="UniProtKB-UniRule"/>
</dbReference>
<dbReference type="EC" id="5.2.1.8" evidence="4"/>
<dbReference type="SUPFAM" id="SSF54534">
    <property type="entry name" value="FKBP-like"/>
    <property type="match status" value="1"/>
</dbReference>
<comment type="similarity">
    <text evidence="4">Belongs to the FKBP-type PPIase family.</text>
</comment>
<comment type="caution">
    <text evidence="7">The sequence shown here is derived from an EMBL/GenBank/DDBJ whole genome shotgun (WGS) entry which is preliminary data.</text>
</comment>